<proteinExistence type="predicted"/>
<organism evidence="4 5">
    <name type="scientific">Candidatus Scybalenecus merdavium</name>
    <dbReference type="NCBI Taxonomy" id="2840939"/>
    <lineage>
        <taxon>Bacteria</taxon>
        <taxon>Bacillati</taxon>
        <taxon>Bacillota</taxon>
        <taxon>Clostridia</taxon>
        <taxon>Eubacteriales</taxon>
        <taxon>Oscillospiraceae</taxon>
        <taxon>Oscillospiraceae incertae sedis</taxon>
        <taxon>Candidatus Scybalenecus</taxon>
    </lineage>
</organism>
<evidence type="ECO:0000256" key="1">
    <source>
        <dbReference type="ARBA" id="ARBA00022737"/>
    </source>
</evidence>
<dbReference type="EMBL" id="DVNM01000043">
    <property type="protein sequence ID" value="HIU69806.1"/>
    <property type="molecule type" value="Genomic_DNA"/>
</dbReference>
<sequence length="495" mass="53647">MKKRLRSLLCALLAMTMLSSTVVCFAQDSETGKKYHDYGTYVLLGDSVAAGYSDVTPIDCEFKRVDTSYGAIVADTIGAELIPMACPGFRTIEMRYMFEDDYEGDDYLFHDASDPELMESRIPAFRQAVADAGLITLGLGGNDVGTFLSWVVLDALAQGGEFDEFVAAAKEMLESAGIQNDTLTSLLDLAAVMGALPGVLEVLPEAIEYGISNYIENWDYVIQDIYDLNPDVTLLVVGLFDTGYKTEEDLENDDPNSISHKISQTLVDAINAPMKAGADKFGYIFVETSGTVCDISHPTPAGYRNIANKILAALPEDTFPFTDVSASDSYYNAVKYVYENGIMNGTSETTFSPDSSMTRAQLVEALYRLAGSPDVSGMKEPFLDVNSRTASYDAIVWAYNEGIVTGIAFGLLFTPNCTVTRAQLSAMLYRWAGSPQVSGSLSYIDRYVVPSYAKNAVIWASTNGIVAPTSSRTFSPLRAATRAEVASGILQVSAM</sequence>
<evidence type="ECO:0000313" key="4">
    <source>
        <dbReference type="EMBL" id="HIU69806.1"/>
    </source>
</evidence>
<feature type="signal peptide" evidence="2">
    <location>
        <begin position="1"/>
        <end position="26"/>
    </location>
</feature>
<dbReference type="InterPro" id="IPR001087">
    <property type="entry name" value="GDSL"/>
</dbReference>
<feature type="domain" description="SLH" evidence="3">
    <location>
        <begin position="381"/>
        <end position="442"/>
    </location>
</feature>
<reference evidence="4" key="2">
    <citation type="journal article" date="2021" name="PeerJ">
        <title>Extensive microbial diversity within the chicken gut microbiome revealed by metagenomics and culture.</title>
        <authorList>
            <person name="Gilroy R."/>
            <person name="Ravi A."/>
            <person name="Getino M."/>
            <person name="Pursley I."/>
            <person name="Horton D.L."/>
            <person name="Alikhan N.F."/>
            <person name="Baker D."/>
            <person name="Gharbi K."/>
            <person name="Hall N."/>
            <person name="Watson M."/>
            <person name="Adriaenssens E.M."/>
            <person name="Foster-Nyarko E."/>
            <person name="Jarju S."/>
            <person name="Secka A."/>
            <person name="Antonio M."/>
            <person name="Oren A."/>
            <person name="Chaudhuri R.R."/>
            <person name="La Ragione R."/>
            <person name="Hildebrand F."/>
            <person name="Pallen M.J."/>
        </authorList>
    </citation>
    <scope>NUCLEOTIDE SEQUENCE</scope>
    <source>
        <strain evidence="4">CHK176-6737</strain>
    </source>
</reference>
<accession>A0A9D1MVC4</accession>
<feature type="domain" description="SLH" evidence="3">
    <location>
        <begin position="317"/>
        <end position="380"/>
    </location>
</feature>
<comment type="caution">
    <text evidence="4">The sequence shown here is derived from an EMBL/GenBank/DDBJ whole genome shotgun (WGS) entry which is preliminary data.</text>
</comment>
<dbReference type="InterPro" id="IPR036514">
    <property type="entry name" value="SGNH_hydro_sf"/>
</dbReference>
<dbReference type="SUPFAM" id="SSF52266">
    <property type="entry name" value="SGNH hydrolase"/>
    <property type="match status" value="1"/>
</dbReference>
<gene>
    <name evidence="4" type="ORF">IAD23_07615</name>
</gene>
<dbReference type="Pfam" id="PF00657">
    <property type="entry name" value="Lipase_GDSL"/>
    <property type="match status" value="1"/>
</dbReference>
<dbReference type="AlphaFoldDB" id="A0A9D1MVC4"/>
<evidence type="ECO:0000259" key="3">
    <source>
        <dbReference type="PROSITE" id="PS51272"/>
    </source>
</evidence>
<feature type="chain" id="PRO_5038854550" evidence="2">
    <location>
        <begin position="27"/>
        <end position="495"/>
    </location>
</feature>
<dbReference type="InterPro" id="IPR001119">
    <property type="entry name" value="SLH_dom"/>
</dbReference>
<dbReference type="Gene3D" id="3.40.50.1110">
    <property type="entry name" value="SGNH hydrolase"/>
    <property type="match status" value="1"/>
</dbReference>
<keyword evidence="2" id="KW-0732">Signal</keyword>
<reference evidence="4" key="1">
    <citation type="submission" date="2020-10" db="EMBL/GenBank/DDBJ databases">
        <authorList>
            <person name="Gilroy R."/>
        </authorList>
    </citation>
    <scope>NUCLEOTIDE SEQUENCE</scope>
    <source>
        <strain evidence="4">CHK176-6737</strain>
    </source>
</reference>
<keyword evidence="1" id="KW-0677">Repeat</keyword>
<evidence type="ECO:0000256" key="2">
    <source>
        <dbReference type="SAM" id="SignalP"/>
    </source>
</evidence>
<dbReference type="Proteomes" id="UP000824125">
    <property type="component" value="Unassembled WGS sequence"/>
</dbReference>
<name>A0A9D1MVC4_9FIRM</name>
<protein>
    <submittedName>
        <fullName evidence="4">S-layer homology domain-containing protein</fullName>
    </submittedName>
</protein>
<dbReference type="Pfam" id="PF00395">
    <property type="entry name" value="SLH"/>
    <property type="match status" value="3"/>
</dbReference>
<dbReference type="GO" id="GO:0016788">
    <property type="term" value="F:hydrolase activity, acting on ester bonds"/>
    <property type="evidence" value="ECO:0007669"/>
    <property type="project" value="InterPro"/>
</dbReference>
<dbReference type="PROSITE" id="PS51272">
    <property type="entry name" value="SLH"/>
    <property type="match status" value="2"/>
</dbReference>
<evidence type="ECO:0000313" key="5">
    <source>
        <dbReference type="Proteomes" id="UP000824125"/>
    </source>
</evidence>